<evidence type="ECO:0000313" key="3">
    <source>
        <dbReference type="Proteomes" id="UP000231453"/>
    </source>
</evidence>
<protein>
    <recommendedName>
        <fullName evidence="1">Protein kinase domain-containing protein</fullName>
    </recommendedName>
</protein>
<comment type="caution">
    <text evidence="2">The sequence shown here is derived from an EMBL/GenBank/DDBJ whole genome shotgun (WGS) entry which is preliminary data.</text>
</comment>
<dbReference type="PROSITE" id="PS50011">
    <property type="entry name" value="PROTEIN_KINASE_DOM"/>
    <property type="match status" value="1"/>
</dbReference>
<name>A0A2M7VAK5_9BACT</name>
<dbReference type="Proteomes" id="UP000231453">
    <property type="component" value="Unassembled WGS sequence"/>
</dbReference>
<gene>
    <name evidence="2" type="ORF">COX80_03685</name>
</gene>
<proteinExistence type="predicted"/>
<evidence type="ECO:0000259" key="1">
    <source>
        <dbReference type="PROSITE" id="PS50011"/>
    </source>
</evidence>
<dbReference type="GO" id="GO:0004672">
    <property type="term" value="F:protein kinase activity"/>
    <property type="evidence" value="ECO:0007669"/>
    <property type="project" value="InterPro"/>
</dbReference>
<dbReference type="Gene3D" id="3.90.1200.10">
    <property type="match status" value="1"/>
</dbReference>
<dbReference type="PANTHER" id="PTHR21310:SF15">
    <property type="entry name" value="AMINOGLYCOSIDE PHOSPHOTRANSFERASE DOMAIN-CONTAINING PROTEIN"/>
    <property type="match status" value="1"/>
</dbReference>
<evidence type="ECO:0000313" key="2">
    <source>
        <dbReference type="EMBL" id="PIZ95806.1"/>
    </source>
</evidence>
<dbReference type="InterPro" id="IPR008266">
    <property type="entry name" value="Tyr_kinase_AS"/>
</dbReference>
<dbReference type="InterPro" id="IPR011009">
    <property type="entry name" value="Kinase-like_dom_sf"/>
</dbReference>
<organism evidence="2 3">
    <name type="scientific">Candidatus Magasanikbacteria bacterium CG_4_10_14_0_2_um_filter_33_14</name>
    <dbReference type="NCBI Taxonomy" id="1974636"/>
    <lineage>
        <taxon>Bacteria</taxon>
        <taxon>Candidatus Magasanikiibacteriota</taxon>
    </lineage>
</organism>
<dbReference type="InterPro" id="IPR002575">
    <property type="entry name" value="Aminoglycoside_PTrfase"/>
</dbReference>
<dbReference type="GO" id="GO:0005524">
    <property type="term" value="F:ATP binding"/>
    <property type="evidence" value="ECO:0007669"/>
    <property type="project" value="InterPro"/>
</dbReference>
<dbReference type="PROSITE" id="PS00109">
    <property type="entry name" value="PROTEIN_KINASE_TYR"/>
    <property type="match status" value="1"/>
</dbReference>
<dbReference type="Pfam" id="PF01636">
    <property type="entry name" value="APH"/>
    <property type="match status" value="1"/>
</dbReference>
<dbReference type="InterPro" id="IPR051678">
    <property type="entry name" value="AGP_Transferase"/>
</dbReference>
<dbReference type="SUPFAM" id="SSF56112">
    <property type="entry name" value="Protein kinase-like (PK-like)"/>
    <property type="match status" value="1"/>
</dbReference>
<sequence>MLDKQIIKIFKEKLNENVVKMTDSSNGLEQIVKIVETKSKKYIFKKPQAGKEIMVYRENFVCSNLNQKFIPKIFFKGKNYLIESFLDGKKPERNKPEEFFFSLGKNLKKIHKIKMSGFGELQKNGKGEHKNPRDFLDSLIKQTFPRLKKIKSFNKKLLKHLEKFIYENINFFDEKKSFLLHFDLTPDNILIKNNKLVGIIDFGDVNCGPVEYDFGKLYLEISNKMFKSVLEGYKEKLDMKKIKYFAILHLLYMMPYFYKVNRKRYEKSVKLLKKFSNY</sequence>
<feature type="domain" description="Protein kinase" evidence="1">
    <location>
        <begin position="4"/>
        <end position="278"/>
    </location>
</feature>
<dbReference type="AlphaFoldDB" id="A0A2M7VAK5"/>
<dbReference type="InterPro" id="IPR000719">
    <property type="entry name" value="Prot_kinase_dom"/>
</dbReference>
<accession>A0A2M7VAK5</accession>
<dbReference type="EMBL" id="PFPL01000045">
    <property type="protein sequence ID" value="PIZ95806.1"/>
    <property type="molecule type" value="Genomic_DNA"/>
</dbReference>
<dbReference type="PANTHER" id="PTHR21310">
    <property type="entry name" value="AMINOGLYCOSIDE PHOSPHOTRANSFERASE-RELATED-RELATED"/>
    <property type="match status" value="1"/>
</dbReference>
<reference evidence="3" key="1">
    <citation type="submission" date="2017-09" db="EMBL/GenBank/DDBJ databases">
        <title>Depth-based differentiation of microbial function through sediment-hosted aquifers and enrichment of novel symbionts in the deep terrestrial subsurface.</title>
        <authorList>
            <person name="Probst A.J."/>
            <person name="Ladd B."/>
            <person name="Jarett J.K."/>
            <person name="Geller-Mcgrath D.E."/>
            <person name="Sieber C.M.K."/>
            <person name="Emerson J.B."/>
            <person name="Anantharaman K."/>
            <person name="Thomas B.C."/>
            <person name="Malmstrom R."/>
            <person name="Stieglmeier M."/>
            <person name="Klingl A."/>
            <person name="Woyke T."/>
            <person name="Ryan C.M."/>
            <person name="Banfield J.F."/>
        </authorList>
    </citation>
    <scope>NUCLEOTIDE SEQUENCE [LARGE SCALE GENOMIC DNA]</scope>
</reference>